<dbReference type="Proteomes" id="UP000649617">
    <property type="component" value="Unassembled WGS sequence"/>
</dbReference>
<evidence type="ECO:0000313" key="1">
    <source>
        <dbReference type="EMBL" id="CAE7213490.1"/>
    </source>
</evidence>
<proteinExistence type="predicted"/>
<dbReference type="EMBL" id="CAJNIZ010002682">
    <property type="protein sequence ID" value="CAE7213490.1"/>
    <property type="molecule type" value="Genomic_DNA"/>
</dbReference>
<dbReference type="AlphaFoldDB" id="A0A812JQG1"/>
<sequence length="467" mass="52491">MDLLEDFDNDPPLRGWSMKRGHRKRLEAARCRKGRDKDVGLGRSVVKRSVHSGTRRWGDPDYWGKYGSDYLPQTRRNNLRRRMYEEVFEVEEMLTECDCLTDEEHEDVPALTLECWLDVEMQKLDDLEVASTCTSTTADVDYASTVSDFLSCSEASAAPCVADVPPLLWQAALIRAELSAIQYRLREDTKTVPDLKTEKLEEKPKSEDEKFFDELARTHQVHVEYDEKSLSDSASRFEKMRWQFLKEFGHSICRPVAEGYGTTWTLKPTPLNESVQQKFLDACSCSEKEELQPALHGTSQANLSSIYARGLLIPGKQNGIKVVHGAVHGVGIYTAYVHHASLSFGYSSGSLRPLLVCGVLDKKKGDSFTGWAGDVAYVDRARIFFKEELVAPLFEATASCSAAIGATVVPSRPPAPGPIKRKTIRPEWVVVKKPKGPGPRTRLRRAATNLHSALRFLTRRAARKRQA</sequence>
<reference evidence="1" key="1">
    <citation type="submission" date="2021-02" db="EMBL/GenBank/DDBJ databases">
        <authorList>
            <person name="Dougan E. K."/>
            <person name="Rhodes N."/>
            <person name="Thang M."/>
            <person name="Chan C."/>
        </authorList>
    </citation>
    <scope>NUCLEOTIDE SEQUENCE</scope>
</reference>
<evidence type="ECO:0000313" key="2">
    <source>
        <dbReference type="Proteomes" id="UP000649617"/>
    </source>
</evidence>
<name>A0A812JQG1_SYMPI</name>
<comment type="caution">
    <text evidence="1">The sequence shown here is derived from an EMBL/GenBank/DDBJ whole genome shotgun (WGS) entry which is preliminary data.</text>
</comment>
<accession>A0A812JQG1</accession>
<keyword evidence="2" id="KW-1185">Reference proteome</keyword>
<dbReference type="OrthoDB" id="421809at2759"/>
<organism evidence="1 2">
    <name type="scientific">Symbiodinium pilosum</name>
    <name type="common">Dinoflagellate</name>
    <dbReference type="NCBI Taxonomy" id="2952"/>
    <lineage>
        <taxon>Eukaryota</taxon>
        <taxon>Sar</taxon>
        <taxon>Alveolata</taxon>
        <taxon>Dinophyceae</taxon>
        <taxon>Suessiales</taxon>
        <taxon>Symbiodiniaceae</taxon>
        <taxon>Symbiodinium</taxon>
    </lineage>
</organism>
<protein>
    <submittedName>
        <fullName evidence="1">MAP3K2 protein</fullName>
    </submittedName>
</protein>
<gene>
    <name evidence="1" type="primary">MAP3K2</name>
    <name evidence="1" type="ORF">SPIL2461_LOCUS2453</name>
</gene>
<dbReference type="Gene3D" id="3.90.228.10">
    <property type="match status" value="1"/>
</dbReference>
<dbReference type="SUPFAM" id="SSF56399">
    <property type="entry name" value="ADP-ribosylation"/>
    <property type="match status" value="1"/>
</dbReference>